<keyword evidence="3" id="KW-0408">Iron</keyword>
<dbReference type="Proteomes" id="UP000644115">
    <property type="component" value="Unassembled WGS sequence"/>
</dbReference>
<dbReference type="CDD" id="cd01335">
    <property type="entry name" value="Radical_SAM"/>
    <property type="match status" value="1"/>
</dbReference>
<dbReference type="SFLD" id="SFLDG01102">
    <property type="entry name" value="Uncharacterised_Radical_SAM_Su"/>
    <property type="match status" value="1"/>
</dbReference>
<evidence type="ECO:0000256" key="1">
    <source>
        <dbReference type="ARBA" id="ARBA00022691"/>
    </source>
</evidence>
<dbReference type="SFLD" id="SFLDS00029">
    <property type="entry name" value="Radical_SAM"/>
    <property type="match status" value="1"/>
</dbReference>
<evidence type="ECO:0000256" key="2">
    <source>
        <dbReference type="ARBA" id="ARBA00022723"/>
    </source>
</evidence>
<dbReference type="AlphaFoldDB" id="A0A923NC50"/>
<dbReference type="GO" id="GO:0051536">
    <property type="term" value="F:iron-sulfur cluster binding"/>
    <property type="evidence" value="ECO:0007669"/>
    <property type="project" value="UniProtKB-KW"/>
</dbReference>
<evidence type="ECO:0000256" key="4">
    <source>
        <dbReference type="ARBA" id="ARBA00023014"/>
    </source>
</evidence>
<dbReference type="NCBIfam" id="TIGR03916">
    <property type="entry name" value="rSAM_link_UDG"/>
    <property type="match status" value="1"/>
</dbReference>
<accession>A0A923NC50</accession>
<keyword evidence="2" id="KW-0479">Metal-binding</keyword>
<dbReference type="SUPFAM" id="SSF47781">
    <property type="entry name" value="RuvA domain 2-like"/>
    <property type="match status" value="1"/>
</dbReference>
<dbReference type="GO" id="GO:0003824">
    <property type="term" value="F:catalytic activity"/>
    <property type="evidence" value="ECO:0007669"/>
    <property type="project" value="InterPro"/>
</dbReference>
<dbReference type="Gene3D" id="3.20.20.70">
    <property type="entry name" value="Aldolase class I"/>
    <property type="match status" value="1"/>
</dbReference>
<reference evidence="6" key="1">
    <citation type="submission" date="2020-08" db="EMBL/GenBank/DDBJ databases">
        <authorList>
            <person name="Liu C."/>
            <person name="Sun Q."/>
        </authorList>
    </citation>
    <scope>NUCLEOTIDE SEQUENCE</scope>
    <source>
        <strain evidence="6">BX16</strain>
    </source>
</reference>
<name>A0A923NC50_9FIRM</name>
<feature type="region of interest" description="Disordered" evidence="5">
    <location>
        <begin position="232"/>
        <end position="273"/>
    </location>
</feature>
<dbReference type="InterPro" id="IPR023874">
    <property type="entry name" value="DNA_rSAM_put"/>
</dbReference>
<dbReference type="Gene3D" id="1.10.150.320">
    <property type="entry name" value="Photosystem II 12 kDa extrinsic protein"/>
    <property type="match status" value="1"/>
</dbReference>
<gene>
    <name evidence="6" type="ORF">H8876_00340</name>
</gene>
<evidence type="ECO:0000256" key="5">
    <source>
        <dbReference type="SAM" id="MobiDB-lite"/>
    </source>
</evidence>
<dbReference type="PANTHER" id="PTHR21180:SF9">
    <property type="entry name" value="TYPE II SECRETION SYSTEM PROTEIN K"/>
    <property type="match status" value="1"/>
</dbReference>
<comment type="caution">
    <text evidence="6">The sequence shown here is derived from an EMBL/GenBank/DDBJ whole genome shotgun (WGS) entry which is preliminary data.</text>
</comment>
<dbReference type="SUPFAM" id="SSF102114">
    <property type="entry name" value="Radical SAM enzymes"/>
    <property type="match status" value="1"/>
</dbReference>
<proteinExistence type="predicted"/>
<keyword evidence="4" id="KW-0411">Iron-sulfur</keyword>
<dbReference type="EMBL" id="JACRWC010000007">
    <property type="protein sequence ID" value="MBC5998471.1"/>
    <property type="molecule type" value="Genomic_DNA"/>
</dbReference>
<evidence type="ECO:0000313" key="7">
    <source>
        <dbReference type="Proteomes" id="UP000644115"/>
    </source>
</evidence>
<evidence type="ECO:0000256" key="3">
    <source>
        <dbReference type="ARBA" id="ARBA00023004"/>
    </source>
</evidence>
<protein>
    <submittedName>
        <fullName evidence="6">DNA modification/repair radical SAM protein</fullName>
    </submittedName>
</protein>
<dbReference type="InterPro" id="IPR058240">
    <property type="entry name" value="rSAM_sf"/>
</dbReference>
<dbReference type="InterPro" id="IPR007197">
    <property type="entry name" value="rSAM"/>
</dbReference>
<dbReference type="RefSeq" id="WP_417492959.1">
    <property type="nucleotide sequence ID" value="NZ_JACRWC010000007.1"/>
</dbReference>
<dbReference type="InterPro" id="IPR051675">
    <property type="entry name" value="Endo/Exo/Phosphatase_dom_1"/>
</dbReference>
<keyword evidence="1" id="KW-0949">S-adenosyl-L-methionine</keyword>
<evidence type="ECO:0000313" key="6">
    <source>
        <dbReference type="EMBL" id="MBC5998471.1"/>
    </source>
</evidence>
<keyword evidence="7" id="KW-1185">Reference proteome</keyword>
<dbReference type="GO" id="GO:0046872">
    <property type="term" value="F:metal ion binding"/>
    <property type="evidence" value="ECO:0007669"/>
    <property type="project" value="UniProtKB-KW"/>
</dbReference>
<feature type="compositionally biased region" description="Basic and acidic residues" evidence="5">
    <location>
        <begin position="232"/>
        <end position="242"/>
    </location>
</feature>
<organism evidence="6 7">
    <name type="scientific">Lentihominibacter faecis</name>
    <dbReference type="NCBI Taxonomy" id="2764712"/>
    <lineage>
        <taxon>Bacteria</taxon>
        <taxon>Bacillati</taxon>
        <taxon>Bacillota</taxon>
        <taxon>Clostridia</taxon>
        <taxon>Peptostreptococcales</taxon>
        <taxon>Anaerovoracaceae</taxon>
        <taxon>Lentihominibacter</taxon>
    </lineage>
</organism>
<dbReference type="Pfam" id="PF12836">
    <property type="entry name" value="HHH_3"/>
    <property type="match status" value="1"/>
</dbReference>
<dbReference type="InterPro" id="IPR013785">
    <property type="entry name" value="Aldolase_TIM"/>
</dbReference>
<dbReference type="InterPro" id="IPR010994">
    <property type="entry name" value="RuvA_2-like"/>
</dbReference>
<sequence length="486" mass="55044">MQTLMEKLQILADSAKYDVSCSSSGSHRKNTGNIGNAHTAGICHSWSADGRCISLLKVLFSNKCVYNCEYCVNRRSNDFPRASFEPDELARLTIEFYRRNYIEGLFLSSAVEVSPDRTAERILESLRLLRYKYGFSGYIHAKIIPGVSQELLHEIGLVADRLSVNIEMPTARSLQTFAPQKKPKEIFAPMRQITNSLIERNSLKGPGNMFRGIAVNAPEHYLKGFSQGIEEKDKAGGSRADSDTQDSITAVSSARPLSRNRRRQGEDFAPAGQTTQMIIGAGGETDQSILNTSESLYRTFKMKRVYYSAYVPVVDSPMLPTRKTAPPLAREHRIYQADWLLRFYGFSVKELFTEKSQNLDPDLDPKVTWALRNLDQFPVEVNRASYDTLMRIPGIGAVSARRIVRQRRLSAVKFDDLKKMGVVLKRAKYFLTCSGRYYGEKRFEPEVIRNAILQMENGLQMSLFDDQWNRLEEGPRQEKLSAAGLL</sequence>
<dbReference type="PANTHER" id="PTHR21180">
    <property type="entry name" value="ENDONUCLEASE/EXONUCLEASE/PHOSPHATASE FAMILY DOMAIN-CONTAINING PROTEIN 1"/>
    <property type="match status" value="1"/>
</dbReference>